<evidence type="ECO:0000313" key="3">
    <source>
        <dbReference type="Proteomes" id="UP001630127"/>
    </source>
</evidence>
<dbReference type="Proteomes" id="UP001630127">
    <property type="component" value="Unassembled WGS sequence"/>
</dbReference>
<evidence type="ECO:0000256" key="1">
    <source>
        <dbReference type="SAM" id="MobiDB-lite"/>
    </source>
</evidence>
<name>A0ABD3A550_9GENT</name>
<dbReference type="PANTHER" id="PTHR47076">
    <property type="entry name" value="NHL DOMAIN PROTEIN"/>
    <property type="match status" value="1"/>
</dbReference>
<dbReference type="AlphaFoldDB" id="A0ABD3A550"/>
<accession>A0ABD3A550</accession>
<dbReference type="EMBL" id="JBJUIK010000006">
    <property type="protein sequence ID" value="KAL3526031.1"/>
    <property type="molecule type" value="Genomic_DNA"/>
</dbReference>
<dbReference type="PANTHER" id="PTHR47076:SF12">
    <property type="entry name" value="NHL DOMAIN-CONTAINING PROTEIN"/>
    <property type="match status" value="1"/>
</dbReference>
<reference evidence="2 3" key="1">
    <citation type="submission" date="2024-11" db="EMBL/GenBank/DDBJ databases">
        <title>A near-complete genome assembly of Cinchona calisaya.</title>
        <authorList>
            <person name="Lian D.C."/>
            <person name="Zhao X.W."/>
            <person name="Wei L."/>
        </authorList>
    </citation>
    <scope>NUCLEOTIDE SEQUENCE [LARGE SCALE GENOMIC DNA]</scope>
    <source>
        <tissue evidence="2">Nenye</tissue>
    </source>
</reference>
<gene>
    <name evidence="2" type="ORF">ACH5RR_014403</name>
</gene>
<organism evidence="2 3">
    <name type="scientific">Cinchona calisaya</name>
    <dbReference type="NCBI Taxonomy" id="153742"/>
    <lineage>
        <taxon>Eukaryota</taxon>
        <taxon>Viridiplantae</taxon>
        <taxon>Streptophyta</taxon>
        <taxon>Embryophyta</taxon>
        <taxon>Tracheophyta</taxon>
        <taxon>Spermatophyta</taxon>
        <taxon>Magnoliopsida</taxon>
        <taxon>eudicotyledons</taxon>
        <taxon>Gunneridae</taxon>
        <taxon>Pentapetalae</taxon>
        <taxon>asterids</taxon>
        <taxon>lamiids</taxon>
        <taxon>Gentianales</taxon>
        <taxon>Rubiaceae</taxon>
        <taxon>Cinchonoideae</taxon>
        <taxon>Cinchoneae</taxon>
        <taxon>Cinchona</taxon>
    </lineage>
</organism>
<feature type="region of interest" description="Disordered" evidence="1">
    <location>
        <begin position="1"/>
        <end position="23"/>
    </location>
</feature>
<keyword evidence="3" id="KW-1185">Reference proteome</keyword>
<protein>
    <submittedName>
        <fullName evidence="2">Uncharacterized protein</fullName>
    </submittedName>
</protein>
<comment type="caution">
    <text evidence="2">The sequence shown here is derived from an EMBL/GenBank/DDBJ whole genome shotgun (WGS) entry which is preliminary data.</text>
</comment>
<evidence type="ECO:0000313" key="2">
    <source>
        <dbReference type="EMBL" id="KAL3526031.1"/>
    </source>
</evidence>
<proteinExistence type="predicted"/>
<sequence length="163" mass="18700">MAEQKSNTPEFPKDSDSSNDEELQEELAFVNRRRGCCFWLPCFGSGGQSDTIWERIAMAADKEEAAGWIWDWWGKSMNALKKVRERSELVAGPKWKTFIRRFNKSKGGVKCGEKYQYDPESYALNFDEGPGQNGLFVVEDDDRLFRDFSSRYASIPVSDGQGW</sequence>